<evidence type="ECO:0000256" key="1">
    <source>
        <dbReference type="ARBA" id="ARBA00022723"/>
    </source>
</evidence>
<dbReference type="InterPro" id="IPR036407">
    <property type="entry name" value="DM_DNA-bd_sf"/>
</dbReference>
<dbReference type="Proteomes" id="UP000887560">
    <property type="component" value="Unplaced"/>
</dbReference>
<keyword evidence="1 5" id="KW-0479">Metal-binding</keyword>
<feature type="region of interest" description="Disordered" evidence="6">
    <location>
        <begin position="421"/>
        <end position="442"/>
    </location>
</feature>
<comment type="subcellular location">
    <subcellularLocation>
        <location evidence="5">Nucleus</location>
    </subcellularLocation>
</comment>
<dbReference type="GO" id="GO:0043565">
    <property type="term" value="F:sequence-specific DNA binding"/>
    <property type="evidence" value="ECO:0007669"/>
    <property type="project" value="InterPro"/>
</dbReference>
<feature type="region of interest" description="Disordered" evidence="6">
    <location>
        <begin position="1"/>
        <end position="23"/>
    </location>
</feature>
<evidence type="ECO:0000256" key="3">
    <source>
        <dbReference type="ARBA" id="ARBA00023125"/>
    </source>
</evidence>
<accession>A0A915NLL7</accession>
<evidence type="ECO:0000256" key="6">
    <source>
        <dbReference type="SAM" id="MobiDB-lite"/>
    </source>
</evidence>
<evidence type="ECO:0000259" key="7">
    <source>
        <dbReference type="PROSITE" id="PS50809"/>
    </source>
</evidence>
<dbReference type="WBParaSite" id="scf7180000418508.g2498">
    <property type="protein sequence ID" value="scf7180000418508.g2498"/>
    <property type="gene ID" value="scf7180000418508.g2498"/>
</dbReference>
<feature type="compositionally biased region" description="Low complexity" evidence="6">
    <location>
        <begin position="421"/>
        <end position="431"/>
    </location>
</feature>
<evidence type="ECO:0000313" key="8">
    <source>
        <dbReference type="Proteomes" id="UP000887560"/>
    </source>
</evidence>
<proteinExistence type="predicted"/>
<keyword evidence="4 5" id="KW-0539">Nucleus</keyword>
<sequence>MSMKMQQCNSTSSSPGATPTTLQQQTTNLNKLAVPVVEVPVVAPVVVPVDLPAGTQIVVEAQVLTSDVDRTIAEQERQAAIHQQQQQQQNDSSLNLLVNSQQKQNLQQQTDIGQSLISSSINLTQMAVPILSGSLQNNSGGNISGSSINFGARGVVNSQQQQHPNSMRTLFCRKCEGHGLQIALKGHASSCPYNSCTCKTCQNVMSLRANAIIRRYRTQEECLPIPPGTPRTVEQQLIGNISEEQLITSGNSEQNICQQNNSLPPSSSFSFGSSSSATGVSLISKALSLRNLSTTNYGTEGIITPINISNLSCDKRIANSDSNENMDINSPKRAHSLEGNLTNTTAPNTPMEDIIIADQILPIQQQQQQITTSDSPFRPLCSSNRSGQMNLSTQSLAALFPSSIGSREDYSKGGGIEGGIINNNNNENTTTPANTYYGGSSTPLPPQLDPSLNLLLGQLTSTSTTSGGQLNQLISLIQQQQQSSTNSPSFSSPNLLIPLLELIAQSQQQQQTSNNNNIQLPSLQQQIPIFGQQTTIPSTTGSGENFGLTNKFSFSDTFSEGLRLGLDPLNNPQQQQQHQRQPPLPTPSVTCLPNSSSSSSTPPERITETLCLASDSRHRLYDPQFQQFLGIVRELERHMFGGNTANIQTSSGNFPTNITQNNDDNAATQSEVIQQRKPSTPSSFIF</sequence>
<keyword evidence="8" id="KW-1185">Reference proteome</keyword>
<protein>
    <submittedName>
        <fullName evidence="9 10">DM domain-containing protein</fullName>
    </submittedName>
</protein>
<dbReference type="PROSITE" id="PS50809">
    <property type="entry name" value="DM_2"/>
    <property type="match status" value="1"/>
</dbReference>
<keyword evidence="3 5" id="KW-0238">DNA-binding</keyword>
<name>A0A915NLL7_9BILA</name>
<organism evidence="8 9">
    <name type="scientific">Meloidogyne floridensis</name>
    <dbReference type="NCBI Taxonomy" id="298350"/>
    <lineage>
        <taxon>Eukaryota</taxon>
        <taxon>Metazoa</taxon>
        <taxon>Ecdysozoa</taxon>
        <taxon>Nematoda</taxon>
        <taxon>Chromadorea</taxon>
        <taxon>Rhabditida</taxon>
        <taxon>Tylenchina</taxon>
        <taxon>Tylenchomorpha</taxon>
        <taxon>Tylenchoidea</taxon>
        <taxon>Meloidogynidae</taxon>
        <taxon>Meloidogyninae</taxon>
        <taxon>Meloidogyne</taxon>
    </lineage>
</organism>
<feature type="compositionally biased region" description="Polar residues" evidence="6">
    <location>
        <begin position="432"/>
        <end position="442"/>
    </location>
</feature>
<dbReference type="Gene3D" id="4.10.1040.10">
    <property type="entry name" value="DM DNA-binding domain"/>
    <property type="match status" value="1"/>
</dbReference>
<dbReference type="GO" id="GO:0046872">
    <property type="term" value="F:metal ion binding"/>
    <property type="evidence" value="ECO:0007669"/>
    <property type="project" value="UniProtKB-KW"/>
</dbReference>
<feature type="compositionally biased region" description="Low complexity" evidence="6">
    <location>
        <begin position="10"/>
        <end position="23"/>
    </location>
</feature>
<dbReference type="SUPFAM" id="SSF82927">
    <property type="entry name" value="Cysteine-rich DNA binding domain, (DM domain)"/>
    <property type="match status" value="1"/>
</dbReference>
<evidence type="ECO:0000256" key="4">
    <source>
        <dbReference type="ARBA" id="ARBA00023242"/>
    </source>
</evidence>
<feature type="region of interest" description="Disordered" evidence="6">
    <location>
        <begin position="563"/>
        <end position="605"/>
    </location>
</feature>
<keyword evidence="2 5" id="KW-0862">Zinc</keyword>
<dbReference type="GO" id="GO:0006355">
    <property type="term" value="P:regulation of DNA-templated transcription"/>
    <property type="evidence" value="ECO:0007669"/>
    <property type="project" value="InterPro"/>
</dbReference>
<feature type="compositionally biased region" description="Low complexity" evidence="6">
    <location>
        <begin position="568"/>
        <end position="581"/>
    </location>
</feature>
<reference evidence="9 10" key="1">
    <citation type="submission" date="2022-11" db="UniProtKB">
        <authorList>
            <consortium name="WormBaseParasite"/>
        </authorList>
    </citation>
    <scope>IDENTIFICATION</scope>
</reference>
<feature type="domain" description="DM" evidence="7">
    <location>
        <begin position="172"/>
        <end position="215"/>
    </location>
</feature>
<dbReference type="WBParaSite" id="scf7180000420897.g5886">
    <property type="protein sequence ID" value="scf7180000420897.g5886"/>
    <property type="gene ID" value="scf7180000420897.g5886"/>
</dbReference>
<dbReference type="GO" id="GO:0005634">
    <property type="term" value="C:nucleus"/>
    <property type="evidence" value="ECO:0007669"/>
    <property type="project" value="UniProtKB-SubCell"/>
</dbReference>
<dbReference type="InterPro" id="IPR001275">
    <property type="entry name" value="DM_DNA-bd"/>
</dbReference>
<evidence type="ECO:0000313" key="9">
    <source>
        <dbReference type="WBParaSite" id="scf7180000418508.g2498"/>
    </source>
</evidence>
<evidence type="ECO:0000256" key="2">
    <source>
        <dbReference type="ARBA" id="ARBA00022833"/>
    </source>
</evidence>
<dbReference type="PROSITE" id="PS40000">
    <property type="entry name" value="DM_1"/>
    <property type="match status" value="1"/>
</dbReference>
<dbReference type="Pfam" id="PF00751">
    <property type="entry name" value="DM"/>
    <property type="match status" value="1"/>
</dbReference>
<dbReference type="SMART" id="SM00301">
    <property type="entry name" value="DM"/>
    <property type="match status" value="1"/>
</dbReference>
<evidence type="ECO:0000256" key="5">
    <source>
        <dbReference type="PROSITE-ProRule" id="PRU00070"/>
    </source>
</evidence>
<evidence type="ECO:0000313" key="10">
    <source>
        <dbReference type="WBParaSite" id="scf7180000420897.g5886"/>
    </source>
</evidence>
<dbReference type="AlphaFoldDB" id="A0A915NLL7"/>
<feature type="DNA-binding region" description="DM" evidence="5">
    <location>
        <begin position="172"/>
        <end position="215"/>
    </location>
</feature>